<name>B6JZN1_SCHJY</name>
<proteinExistence type="predicted"/>
<organism evidence="3 5">
    <name type="scientific">Schizosaccharomyces japonicus (strain yFS275 / FY16936)</name>
    <name type="common">Fission yeast</name>
    <dbReference type="NCBI Taxonomy" id="402676"/>
    <lineage>
        <taxon>Eukaryota</taxon>
        <taxon>Fungi</taxon>
        <taxon>Dikarya</taxon>
        <taxon>Ascomycota</taxon>
        <taxon>Taphrinomycotina</taxon>
        <taxon>Schizosaccharomycetes</taxon>
        <taxon>Schizosaccharomycetales</taxon>
        <taxon>Schizosaccharomycetaceae</taxon>
        <taxon>Schizosaccharomyces</taxon>
    </lineage>
</organism>
<evidence type="ECO:0000259" key="2">
    <source>
        <dbReference type="Pfam" id="PF15477"/>
    </source>
</evidence>
<dbReference type="EMBL" id="KE651168">
    <property type="protein sequence ID" value="EEB06999.1"/>
    <property type="molecule type" value="Genomic_DNA"/>
</dbReference>
<dbReference type="Pfam" id="PF15477">
    <property type="entry name" value="SMAP"/>
    <property type="match status" value="1"/>
</dbReference>
<gene>
    <name evidence="4" type="primary">tam10</name>
    <name evidence="3" type="ORF">SJAG_02073</name>
</gene>
<dbReference type="RefSeq" id="XP_002173292.1">
    <property type="nucleotide sequence ID" value="XM_002173256.2"/>
</dbReference>
<dbReference type="OrthoDB" id="10066125at2759"/>
<dbReference type="Proteomes" id="UP000001744">
    <property type="component" value="Unassembled WGS sequence"/>
</dbReference>
<protein>
    <recommendedName>
        <fullName evidence="2">Small acidic protein-like domain-containing protein</fullName>
    </recommendedName>
</protein>
<evidence type="ECO:0000313" key="4">
    <source>
        <dbReference type="JaponicusDB" id="SJAG_02073"/>
    </source>
</evidence>
<keyword evidence="5" id="KW-1185">Reference proteome</keyword>
<evidence type="ECO:0000313" key="3">
    <source>
        <dbReference type="EMBL" id="EEB06999.1"/>
    </source>
</evidence>
<dbReference type="InterPro" id="IPR028124">
    <property type="entry name" value="SMAP_dom"/>
</dbReference>
<dbReference type="JaponicusDB" id="SJAG_02073">
    <property type="gene designation" value="tam10"/>
</dbReference>
<dbReference type="HOGENOM" id="CLU_1611743_0_0_1"/>
<sequence length="168" mass="18933">MGSSKKAKLTSKDEKKPIWGTSVETFRKLSSKEKKKLSKDELKAYKKLKHRVKKFKLEQKAMKDKSSSHAKSSSHEKHAKHSKTKEVEPEKEVSAVSASGNKEYWLSSALQGGNSRKAKFLKMMGIKNVDTTTVVEKNDKNVVVREKQLEQQFMSSVVHKGTRKGLGA</sequence>
<dbReference type="OMA" id="EKKAPIW"/>
<dbReference type="VEuPathDB" id="FungiDB:SJAG_02073"/>
<reference evidence="3 5" key="1">
    <citation type="journal article" date="2011" name="Science">
        <title>Comparative functional genomics of the fission yeasts.</title>
        <authorList>
            <person name="Rhind N."/>
            <person name="Chen Z."/>
            <person name="Yassour M."/>
            <person name="Thompson D.A."/>
            <person name="Haas B.J."/>
            <person name="Habib N."/>
            <person name="Wapinski I."/>
            <person name="Roy S."/>
            <person name="Lin M.F."/>
            <person name="Heiman D.I."/>
            <person name="Young S.K."/>
            <person name="Furuya K."/>
            <person name="Guo Y."/>
            <person name="Pidoux A."/>
            <person name="Chen H.M."/>
            <person name="Robbertse B."/>
            <person name="Goldberg J.M."/>
            <person name="Aoki K."/>
            <person name="Bayne E.H."/>
            <person name="Berlin A.M."/>
            <person name="Desjardins C.A."/>
            <person name="Dobbs E."/>
            <person name="Dukaj L."/>
            <person name="Fan L."/>
            <person name="FitzGerald M.G."/>
            <person name="French C."/>
            <person name="Gujja S."/>
            <person name="Hansen K."/>
            <person name="Keifenheim D."/>
            <person name="Levin J.Z."/>
            <person name="Mosher R.A."/>
            <person name="Mueller C.A."/>
            <person name="Pfiffner J."/>
            <person name="Priest M."/>
            <person name="Russ C."/>
            <person name="Smialowska A."/>
            <person name="Swoboda P."/>
            <person name="Sykes S.M."/>
            <person name="Vaughn M."/>
            <person name="Vengrova S."/>
            <person name="Yoder R."/>
            <person name="Zeng Q."/>
            <person name="Allshire R."/>
            <person name="Baulcombe D."/>
            <person name="Birren B.W."/>
            <person name="Brown W."/>
            <person name="Ekwall K."/>
            <person name="Kellis M."/>
            <person name="Leatherwood J."/>
            <person name="Levin H."/>
            <person name="Margalit H."/>
            <person name="Martienssen R."/>
            <person name="Nieduszynski C.A."/>
            <person name="Spatafora J.W."/>
            <person name="Friedman N."/>
            <person name="Dalgaard J.Z."/>
            <person name="Baumann P."/>
            <person name="Niki H."/>
            <person name="Regev A."/>
            <person name="Nusbaum C."/>
        </authorList>
    </citation>
    <scope>NUCLEOTIDE SEQUENCE [LARGE SCALE GENOMIC DNA]</scope>
    <source>
        <strain evidence="5">yFS275 / FY16936</strain>
    </source>
</reference>
<feature type="region of interest" description="Disordered" evidence="1">
    <location>
        <begin position="53"/>
        <end position="97"/>
    </location>
</feature>
<feature type="domain" description="Small acidic protein-like" evidence="2">
    <location>
        <begin position="105"/>
        <end position="167"/>
    </location>
</feature>
<feature type="compositionally biased region" description="Basic and acidic residues" evidence="1">
    <location>
        <begin position="84"/>
        <end position="93"/>
    </location>
</feature>
<dbReference type="GeneID" id="7047919"/>
<accession>B6JZN1</accession>
<dbReference type="AlphaFoldDB" id="B6JZN1"/>
<evidence type="ECO:0000313" key="5">
    <source>
        <dbReference type="Proteomes" id="UP000001744"/>
    </source>
</evidence>
<evidence type="ECO:0000256" key="1">
    <source>
        <dbReference type="SAM" id="MobiDB-lite"/>
    </source>
</evidence>
<feature type="compositionally biased region" description="Basic and acidic residues" evidence="1">
    <location>
        <begin position="55"/>
        <end position="67"/>
    </location>
</feature>